<keyword evidence="21" id="KW-1185">Reference proteome</keyword>
<dbReference type="PROSITE" id="PS00545">
    <property type="entry name" value="ALDOSE_1_EPIMERASE"/>
    <property type="match status" value="1"/>
</dbReference>
<keyword evidence="11" id="KW-0106">Calcium</keyword>
<evidence type="ECO:0000256" key="15">
    <source>
        <dbReference type="PIRSR" id="PIRSR005096-1"/>
    </source>
</evidence>
<evidence type="ECO:0000256" key="8">
    <source>
        <dbReference type="ARBA" id="ARBA00014165"/>
    </source>
</evidence>
<sequence length="401" mass="42396">MTNAKNTAGRMLGGMIAVTGLLTLAACNQTTSSEQPAAGASTPAADSTATPPAAPTSASFGKTSDGTEVQLYTLTNAHGLKATISTYGGIVTSLLVPDKAGTLGDVVLGFDNVSGYQSPEYQKAGPYFGALIGRYGNRIAKGQFTLEGQQYTLAKNNGPNHLHGGLKGFDKVIWQAEPGTSAQGQSLKLTYLSKDGEEGYPGNLRVTVTYTLTTTDELRIDYTATTDKATPVNLTNHSYFNLSAGQSKDVLGHQVRLAADKYTVVDADLIPTGELRAVKGTPFDFTTPHAIGERIAQVPGGYDHNWVLNQPTGMHPAATVHEPTSGRTMTVTTTEPGIQFYTGNFLAGTLTGKGGTVYGKHAGFCLETQHFPDSPNQPTFPSTTLQPGQTLQSTTSYRFSW</sequence>
<keyword evidence="19" id="KW-0732">Signal</keyword>
<evidence type="ECO:0000256" key="4">
    <source>
        <dbReference type="ARBA" id="ARBA00005028"/>
    </source>
</evidence>
<comment type="cofactor">
    <cofactor evidence="2">
        <name>Ca(2+)</name>
        <dbReference type="ChEBI" id="CHEBI:29108"/>
    </cofactor>
</comment>
<dbReference type="Proteomes" id="UP000228535">
    <property type="component" value="Unassembled WGS sequence"/>
</dbReference>
<dbReference type="EC" id="5.1.3.3" evidence="7 14"/>
<protein>
    <recommendedName>
        <fullName evidence="8 14">Aldose 1-epimerase</fullName>
        <ecNumber evidence="7 14">5.1.3.3</ecNumber>
    </recommendedName>
</protein>
<reference evidence="20 21" key="1">
    <citation type="submission" date="2017-11" db="EMBL/GenBank/DDBJ databases">
        <title>Genomic Encyclopedia of Archaeal and Bacterial Type Strains, Phase II (KMG-II): From Individual Species to Whole Genera.</title>
        <authorList>
            <person name="Goeker M."/>
        </authorList>
    </citation>
    <scope>NUCLEOTIDE SEQUENCE [LARGE SCALE GENOMIC DNA]</scope>
    <source>
        <strain evidence="20 21">DSM 11115</strain>
    </source>
</reference>
<dbReference type="FunFam" id="2.70.98.10:FF:000003">
    <property type="entry name" value="Aldose 1-epimerase"/>
    <property type="match status" value="1"/>
</dbReference>
<evidence type="ECO:0000256" key="19">
    <source>
        <dbReference type="SAM" id="SignalP"/>
    </source>
</evidence>
<feature type="active site" description="Proton donor" evidence="15">
    <location>
        <position position="237"/>
    </location>
</feature>
<dbReference type="InterPro" id="IPR008183">
    <property type="entry name" value="Aldose_1/G6P_1-epimerase"/>
</dbReference>
<evidence type="ECO:0000256" key="14">
    <source>
        <dbReference type="PIRNR" id="PIRNR005096"/>
    </source>
</evidence>
<evidence type="ECO:0000313" key="21">
    <source>
        <dbReference type="Proteomes" id="UP000228535"/>
    </source>
</evidence>
<dbReference type="GO" id="GO:0005737">
    <property type="term" value="C:cytoplasm"/>
    <property type="evidence" value="ECO:0007669"/>
    <property type="project" value="UniProtKB-SubCell"/>
</dbReference>
<keyword evidence="9" id="KW-0963">Cytoplasm</keyword>
<dbReference type="GO" id="GO:0030246">
    <property type="term" value="F:carbohydrate binding"/>
    <property type="evidence" value="ECO:0007669"/>
    <property type="project" value="InterPro"/>
</dbReference>
<dbReference type="GO" id="GO:0004034">
    <property type="term" value="F:aldose 1-epimerase activity"/>
    <property type="evidence" value="ECO:0007669"/>
    <property type="project" value="UniProtKB-EC"/>
</dbReference>
<evidence type="ECO:0000256" key="12">
    <source>
        <dbReference type="ARBA" id="ARBA00023235"/>
    </source>
</evidence>
<comment type="catalytic activity">
    <reaction evidence="1 14">
        <text>alpha-D-glucose = beta-D-glucose</text>
        <dbReference type="Rhea" id="RHEA:10264"/>
        <dbReference type="ChEBI" id="CHEBI:15903"/>
        <dbReference type="ChEBI" id="CHEBI:17925"/>
        <dbReference type="EC" id="5.1.3.3"/>
    </reaction>
</comment>
<gene>
    <name evidence="20" type="ORF">CLV45_1018</name>
</gene>
<evidence type="ECO:0000256" key="11">
    <source>
        <dbReference type="ARBA" id="ARBA00022837"/>
    </source>
</evidence>
<evidence type="ECO:0000313" key="20">
    <source>
        <dbReference type="EMBL" id="PJJ59598.1"/>
    </source>
</evidence>
<dbReference type="SUPFAM" id="SSF74650">
    <property type="entry name" value="Galactose mutarotase-like"/>
    <property type="match status" value="1"/>
</dbReference>
<name>A0A2M9BNT2_9BACT</name>
<evidence type="ECO:0000256" key="2">
    <source>
        <dbReference type="ARBA" id="ARBA00001913"/>
    </source>
</evidence>
<dbReference type="Pfam" id="PF01263">
    <property type="entry name" value="Aldose_epim"/>
    <property type="match status" value="1"/>
</dbReference>
<dbReference type="GO" id="GO:0006006">
    <property type="term" value="P:glucose metabolic process"/>
    <property type="evidence" value="ECO:0007669"/>
    <property type="project" value="TreeGrafter"/>
</dbReference>
<evidence type="ECO:0000256" key="16">
    <source>
        <dbReference type="PIRSR" id="PIRSR005096-2"/>
    </source>
</evidence>
<evidence type="ECO:0000256" key="18">
    <source>
        <dbReference type="SAM" id="MobiDB-lite"/>
    </source>
</evidence>
<evidence type="ECO:0000256" key="7">
    <source>
        <dbReference type="ARBA" id="ARBA00013185"/>
    </source>
</evidence>
<comment type="subcellular location">
    <subcellularLocation>
        <location evidence="3">Cytoplasm</location>
    </subcellularLocation>
</comment>
<dbReference type="InterPro" id="IPR015443">
    <property type="entry name" value="Aldose_1-epimerase"/>
</dbReference>
<feature type="signal peptide" evidence="19">
    <location>
        <begin position="1"/>
        <end position="25"/>
    </location>
</feature>
<comment type="similarity">
    <text evidence="5 14">Belongs to the aldose epimerase family.</text>
</comment>
<evidence type="ECO:0000256" key="17">
    <source>
        <dbReference type="PIRSR" id="PIRSR005096-3"/>
    </source>
</evidence>
<evidence type="ECO:0000256" key="5">
    <source>
        <dbReference type="ARBA" id="ARBA00006206"/>
    </source>
</evidence>
<accession>A0A2M9BNT2</accession>
<comment type="caution">
    <text evidence="20">The sequence shown here is derived from an EMBL/GenBank/DDBJ whole genome shotgun (WGS) entry which is preliminary data.</text>
</comment>
<dbReference type="InterPro" id="IPR018052">
    <property type="entry name" value="Ald1_epimerase_CS"/>
</dbReference>
<evidence type="ECO:0000256" key="10">
    <source>
        <dbReference type="ARBA" id="ARBA00022553"/>
    </source>
</evidence>
<comment type="pathway">
    <text evidence="4 14">Carbohydrate metabolism; hexose metabolism.</text>
</comment>
<feature type="region of interest" description="Disordered" evidence="18">
    <location>
        <begin position="33"/>
        <end position="62"/>
    </location>
</feature>
<evidence type="ECO:0000256" key="6">
    <source>
        <dbReference type="ARBA" id="ARBA00011245"/>
    </source>
</evidence>
<dbReference type="CDD" id="cd09019">
    <property type="entry name" value="galactose_mutarotase_like"/>
    <property type="match status" value="1"/>
</dbReference>
<dbReference type="InterPro" id="IPR011013">
    <property type="entry name" value="Gal_mutarotase_sf_dom"/>
</dbReference>
<dbReference type="AlphaFoldDB" id="A0A2M9BNT2"/>
<evidence type="ECO:0000256" key="13">
    <source>
        <dbReference type="ARBA" id="ARBA00023277"/>
    </source>
</evidence>
<dbReference type="PIRSF" id="PIRSF005096">
    <property type="entry name" value="GALM"/>
    <property type="match status" value="1"/>
</dbReference>
<feature type="binding site" evidence="16">
    <location>
        <position position="303"/>
    </location>
    <ligand>
        <name>beta-D-galactose</name>
        <dbReference type="ChEBI" id="CHEBI:27667"/>
    </ligand>
</feature>
<organism evidence="20 21">
    <name type="scientific">Hymenobacter chitinivorans DSM 11115</name>
    <dbReference type="NCBI Taxonomy" id="1121954"/>
    <lineage>
        <taxon>Bacteria</taxon>
        <taxon>Pseudomonadati</taxon>
        <taxon>Bacteroidota</taxon>
        <taxon>Cytophagia</taxon>
        <taxon>Cytophagales</taxon>
        <taxon>Hymenobacteraceae</taxon>
        <taxon>Hymenobacter</taxon>
    </lineage>
</organism>
<evidence type="ECO:0000256" key="1">
    <source>
        <dbReference type="ARBA" id="ARBA00001614"/>
    </source>
</evidence>
<dbReference type="NCBIfam" id="NF008277">
    <property type="entry name" value="PRK11055.1"/>
    <property type="match status" value="1"/>
</dbReference>
<dbReference type="InterPro" id="IPR047215">
    <property type="entry name" value="Galactose_mutarotase-like"/>
</dbReference>
<dbReference type="EMBL" id="PGFA01000001">
    <property type="protein sequence ID" value="PJJ59598.1"/>
    <property type="molecule type" value="Genomic_DNA"/>
</dbReference>
<feature type="region of interest" description="Disordered" evidence="18">
    <location>
        <begin position="369"/>
        <end position="401"/>
    </location>
</feature>
<feature type="compositionally biased region" description="Polar residues" evidence="18">
    <location>
        <begin position="374"/>
        <end position="401"/>
    </location>
</feature>
<dbReference type="PROSITE" id="PS51257">
    <property type="entry name" value="PROKAR_LIPOPROTEIN"/>
    <property type="match status" value="1"/>
</dbReference>
<comment type="subunit">
    <text evidence="6">Monomer.</text>
</comment>
<dbReference type="RefSeq" id="WP_245882684.1">
    <property type="nucleotide sequence ID" value="NZ_PGFA01000001.1"/>
</dbReference>
<dbReference type="InterPro" id="IPR014718">
    <property type="entry name" value="GH-type_carb-bd"/>
</dbReference>
<dbReference type="PANTHER" id="PTHR10091:SF0">
    <property type="entry name" value="GALACTOSE MUTAROTASE"/>
    <property type="match status" value="1"/>
</dbReference>
<evidence type="ECO:0000256" key="9">
    <source>
        <dbReference type="ARBA" id="ARBA00022490"/>
    </source>
</evidence>
<feature type="binding site" evidence="17">
    <location>
        <begin position="237"/>
        <end position="239"/>
    </location>
    <ligand>
        <name>beta-D-galactose</name>
        <dbReference type="ChEBI" id="CHEBI:27667"/>
    </ligand>
</feature>
<dbReference type="PANTHER" id="PTHR10091">
    <property type="entry name" value="ALDOSE-1-EPIMERASE"/>
    <property type="match status" value="1"/>
</dbReference>
<proteinExistence type="inferred from homology"/>
<dbReference type="Gene3D" id="2.70.98.10">
    <property type="match status" value="1"/>
</dbReference>
<feature type="active site" description="Proton acceptor" evidence="15">
    <location>
        <position position="367"/>
    </location>
</feature>
<feature type="compositionally biased region" description="Low complexity" evidence="18">
    <location>
        <begin position="36"/>
        <end position="59"/>
    </location>
</feature>
<evidence type="ECO:0000256" key="3">
    <source>
        <dbReference type="ARBA" id="ARBA00004496"/>
    </source>
</evidence>
<feature type="binding site" evidence="17">
    <location>
        <begin position="137"/>
        <end position="138"/>
    </location>
    <ligand>
        <name>beta-D-galactose</name>
        <dbReference type="ChEBI" id="CHEBI:27667"/>
    </ligand>
</feature>
<dbReference type="GO" id="GO:0033499">
    <property type="term" value="P:galactose catabolic process via UDP-galactose, Leloir pathway"/>
    <property type="evidence" value="ECO:0007669"/>
    <property type="project" value="TreeGrafter"/>
</dbReference>
<keyword evidence="10" id="KW-0597">Phosphoprotein</keyword>
<keyword evidence="12 14" id="KW-0413">Isomerase</keyword>
<keyword evidence="13 14" id="KW-0119">Carbohydrate metabolism</keyword>
<feature type="chain" id="PRO_5014987017" description="Aldose 1-epimerase" evidence="19">
    <location>
        <begin position="26"/>
        <end position="401"/>
    </location>
</feature>
<dbReference type="UniPathway" id="UPA00242"/>